<evidence type="ECO:0000313" key="3">
    <source>
        <dbReference type="EMBL" id="OAA86916.1"/>
    </source>
</evidence>
<keyword evidence="3" id="KW-0012">Acyltransferase</keyword>
<proteinExistence type="predicted"/>
<evidence type="ECO:0000256" key="1">
    <source>
        <dbReference type="ARBA" id="ARBA00022679"/>
    </source>
</evidence>
<protein>
    <submittedName>
        <fullName evidence="3">2-isopropylmalate synthase</fullName>
        <ecNumber evidence="3">2.3.3.13</ecNumber>
    </submittedName>
</protein>
<dbReference type="Proteomes" id="UP000077407">
    <property type="component" value="Unassembled WGS sequence"/>
</dbReference>
<comment type="caution">
    <text evidence="3">The sequence shown here is derived from an EMBL/GenBank/DDBJ whole genome shotgun (WGS) entry which is preliminary data.</text>
</comment>
<dbReference type="Pfam" id="PF22617">
    <property type="entry name" value="HCS_D2"/>
    <property type="match status" value="1"/>
</dbReference>
<name>A0A162L0R3_9CLOT</name>
<dbReference type="GO" id="GO:0003852">
    <property type="term" value="F:2-isopropylmalate synthase activity"/>
    <property type="evidence" value="ECO:0007669"/>
    <property type="project" value="UniProtKB-EC"/>
</dbReference>
<evidence type="ECO:0000259" key="2">
    <source>
        <dbReference type="Pfam" id="PF22617"/>
    </source>
</evidence>
<dbReference type="EMBL" id="LITT01000023">
    <property type="protein sequence ID" value="OAA86916.1"/>
    <property type="molecule type" value="Genomic_DNA"/>
</dbReference>
<reference evidence="3 4" key="1">
    <citation type="journal article" date="2015" name="Biotechnol. Bioeng.">
        <title>Genome sequence and phenotypic characterization of Caulobacter segnis.</title>
        <authorList>
            <person name="Patel S."/>
            <person name="Fletcher B."/>
            <person name="Scott D.C."/>
            <person name="Ely B."/>
        </authorList>
    </citation>
    <scope>NUCLEOTIDE SEQUENCE [LARGE SCALE GENOMIC DNA]</scope>
    <source>
        <strain evidence="3 4">ERI-2</strain>
    </source>
</reference>
<dbReference type="InterPro" id="IPR054691">
    <property type="entry name" value="LeuA/HCS_post-cat"/>
</dbReference>
<sequence>MSIILGKEKKFIVDRTLPEVVKRTEIVDQDLVGEFITLVKNIGVDFVEINGEVLQKIKKLPENVDYIYRMEYPLDAYEFEHLIIDYKKAEILPEEFLNNLKNKKIILEVDIKVLEQLNVEDNCKIFSKLNIVSIRIKGIVKYNIARWNGLIENIKNRFSVYVDFCADDKFYMATSVSIESCVDGADVVTAAFNGQVYGFASLEEVILGLKVIKNGKVCGNLEFMGQLAEVYTKLTCEKVHPMKAVIGEDIFKYESGIHVDGIEKNPDTYEPYNPYDIGKRRIMYIGKHSGKKSVMIKLKELNINYQDVDIGEFLKKIRKNSIKLKRNIFDKELIAMFNDFKNIKN</sequence>
<feature type="domain" description="2-isopropylmalate synthase/homocitrate synthase post-catalytic" evidence="2">
    <location>
        <begin position="245"/>
        <end position="320"/>
    </location>
</feature>
<accession>A0A162L0R3</accession>
<evidence type="ECO:0000313" key="4">
    <source>
        <dbReference type="Proteomes" id="UP000077407"/>
    </source>
</evidence>
<dbReference type="EC" id="2.3.3.13" evidence="3"/>
<dbReference type="Gene3D" id="1.10.238.260">
    <property type="match status" value="1"/>
</dbReference>
<organism evidence="3 4">
    <name type="scientific">Clostridium ljungdahlii</name>
    <dbReference type="NCBI Taxonomy" id="1538"/>
    <lineage>
        <taxon>Bacteria</taxon>
        <taxon>Bacillati</taxon>
        <taxon>Bacillota</taxon>
        <taxon>Clostridia</taxon>
        <taxon>Eubacteriales</taxon>
        <taxon>Clostridiaceae</taxon>
        <taxon>Clostridium</taxon>
    </lineage>
</organism>
<dbReference type="PANTHER" id="PTHR42880:SF1">
    <property type="entry name" value="ISOPROPYLMALATE_HOMOCITRATE_CITRAMALATE SYNTHASE FAMILY PROTEIN"/>
    <property type="match status" value="1"/>
</dbReference>
<dbReference type="OrthoDB" id="503431at2"/>
<keyword evidence="1 3" id="KW-0808">Transferase</keyword>
<gene>
    <name evidence="3" type="primary">leuA_2</name>
    <name evidence="3" type="ORF">WY13_02310</name>
</gene>
<dbReference type="RefSeq" id="WP_063555732.1">
    <property type="nucleotide sequence ID" value="NZ_LITT01000023.1"/>
</dbReference>
<dbReference type="PANTHER" id="PTHR42880">
    <property type="entry name" value="HOMOCITRATE SYNTHASE"/>
    <property type="match status" value="1"/>
</dbReference>
<dbReference type="PATRIC" id="fig|1538.10.peg.1912"/>
<dbReference type="AlphaFoldDB" id="A0A162L0R3"/>